<keyword evidence="3 6" id="KW-1133">Transmembrane helix</keyword>
<dbReference type="OrthoDB" id="10003116at2759"/>
<gene>
    <name evidence="7" type="ORF">SERLADRAFT_435596</name>
</gene>
<dbReference type="PANTHER" id="PTHR13396">
    <property type="entry name" value="NEDD4 FAMILY INTERACTING PROTEIN 1/2"/>
    <property type="match status" value="1"/>
</dbReference>
<dbReference type="GO" id="GO:0006511">
    <property type="term" value="P:ubiquitin-dependent protein catabolic process"/>
    <property type="evidence" value="ECO:0007669"/>
    <property type="project" value="TreeGrafter"/>
</dbReference>
<dbReference type="AlphaFoldDB" id="F8NM41"/>
<reference evidence="7" key="1">
    <citation type="submission" date="2011-04" db="EMBL/GenBank/DDBJ databases">
        <title>Evolution of plant cell wall degrading machinery underlies the functional diversity of forest fungi.</title>
        <authorList>
            <consortium name="US DOE Joint Genome Institute (JGI-PGF)"/>
            <person name="Eastwood D.C."/>
            <person name="Floudas D."/>
            <person name="Binder M."/>
            <person name="Majcherczyk A."/>
            <person name="Schneider P."/>
            <person name="Aerts A."/>
            <person name="Asiegbu F.O."/>
            <person name="Baker S.E."/>
            <person name="Barry K."/>
            <person name="Bendiksby M."/>
            <person name="Blumentritt M."/>
            <person name="Coutinho P.M."/>
            <person name="Cullen D."/>
            <person name="Cullen D."/>
            <person name="Gathman A."/>
            <person name="Goodell B."/>
            <person name="Henrissat B."/>
            <person name="Ihrmark K."/>
            <person name="Kauserud H."/>
            <person name="Kohler A."/>
            <person name="LaButti K."/>
            <person name="Lapidus A."/>
            <person name="Lavin J.L."/>
            <person name="Lee Y.-H."/>
            <person name="Lindquist E."/>
            <person name="Lilly W."/>
            <person name="Lucas S."/>
            <person name="Morin E."/>
            <person name="Murat C."/>
            <person name="Oguiza J.A."/>
            <person name="Park J."/>
            <person name="Pisabarro A.G."/>
            <person name="Riley R."/>
            <person name="Rosling A."/>
            <person name="Salamov A."/>
            <person name="Schmidt O."/>
            <person name="Schmutz J."/>
            <person name="Skrede I."/>
            <person name="Stenlid J."/>
            <person name="Wiebenga A."/>
            <person name="Xie X."/>
            <person name="Kues U."/>
            <person name="Hibbett D.S."/>
            <person name="Hoffmeister D."/>
            <person name="Hogberg N."/>
            <person name="Martin F."/>
            <person name="Grigoriev I.V."/>
            <person name="Watkinson S.C."/>
        </authorList>
    </citation>
    <scope>NUCLEOTIDE SEQUENCE</scope>
    <source>
        <strain evidence="7">S7.9</strain>
    </source>
</reference>
<keyword evidence="2 6" id="KW-0812">Transmembrane</keyword>
<feature type="transmembrane region" description="Helical" evidence="6">
    <location>
        <begin position="240"/>
        <end position="261"/>
    </location>
</feature>
<dbReference type="GO" id="GO:0030001">
    <property type="term" value="P:metal ion transport"/>
    <property type="evidence" value="ECO:0007669"/>
    <property type="project" value="InterPro"/>
</dbReference>
<dbReference type="GO" id="GO:0005783">
    <property type="term" value="C:endoplasmic reticulum"/>
    <property type="evidence" value="ECO:0007669"/>
    <property type="project" value="TreeGrafter"/>
</dbReference>
<dbReference type="InterPro" id="IPR019325">
    <property type="entry name" value="NEDD4/Bsd2"/>
</dbReference>
<protein>
    <recommendedName>
        <fullName evidence="8">Metal homeostatis protein bsd2</fullName>
    </recommendedName>
</protein>
<dbReference type="HOGENOM" id="CLU_016313_1_0_1"/>
<dbReference type="RefSeq" id="XP_007315920.1">
    <property type="nucleotide sequence ID" value="XM_007315858.1"/>
</dbReference>
<dbReference type="GO" id="GO:0005794">
    <property type="term" value="C:Golgi apparatus"/>
    <property type="evidence" value="ECO:0007669"/>
    <property type="project" value="TreeGrafter"/>
</dbReference>
<evidence type="ECO:0000256" key="4">
    <source>
        <dbReference type="ARBA" id="ARBA00023136"/>
    </source>
</evidence>
<dbReference type="GO" id="GO:0016020">
    <property type="term" value="C:membrane"/>
    <property type="evidence" value="ECO:0007669"/>
    <property type="project" value="UniProtKB-SubCell"/>
</dbReference>
<comment type="subcellular location">
    <subcellularLocation>
        <location evidence="1">Membrane</location>
        <topology evidence="1">Multi-pass membrane protein</topology>
    </subcellularLocation>
</comment>
<evidence type="ECO:0000256" key="2">
    <source>
        <dbReference type="ARBA" id="ARBA00022692"/>
    </source>
</evidence>
<dbReference type="KEGG" id="sla:SERLADRAFT_435596"/>
<name>F8NM41_SERL9</name>
<dbReference type="GO" id="GO:0048471">
    <property type="term" value="C:perinuclear region of cytoplasm"/>
    <property type="evidence" value="ECO:0007669"/>
    <property type="project" value="TreeGrafter"/>
</dbReference>
<proteinExistence type="predicted"/>
<dbReference type="Proteomes" id="UP000008064">
    <property type="component" value="Unassembled WGS sequence"/>
</dbReference>
<dbReference type="GeneID" id="18814562"/>
<feature type="transmembrane region" description="Helical" evidence="6">
    <location>
        <begin position="361"/>
        <end position="382"/>
    </location>
</feature>
<feature type="compositionally biased region" description="Acidic residues" evidence="5">
    <location>
        <begin position="16"/>
        <end position="36"/>
    </location>
</feature>
<evidence type="ECO:0000256" key="1">
    <source>
        <dbReference type="ARBA" id="ARBA00004141"/>
    </source>
</evidence>
<evidence type="ECO:0000256" key="5">
    <source>
        <dbReference type="SAM" id="MobiDB-lite"/>
    </source>
</evidence>
<sequence>MSNRYAPLPNPRTDPENTELEAAFDESDEEEEEEEEERGRETSSALPHSPESHPLYTSSPSPSSSRPARVPGAYDFENVDYDYPPPGSPPAPSAVALPNNHGNSNGVIPVFTVDNAPQPPQSSRSWFSRTAASVLPSHYVQRWGFVPHRPLTGLVGGGTNNDGVFANVTAKPSTGVVIQDGDERYLVPEETQSEAPPSYASAQADAVPPYWETTVLAPFSPSTPGDVVVDSLPTGSLFSFLWNALISVSFQFIGFLLTYLLHTTHAARFGSRAGLGVTLIQYGFGLRARLDDSNMIMADGVVANGQGTNDPWRWTSATTAAPTFSSKAEADEYYANYLNSTSAGGVQMDANAMVSDATTEWLAFFLMTVGWFVLLTSALGYWRVKRWERSILSSSAPSPPSSEGSERRGALSSFENAFGISLLSRRRSGRNTTADAPPSAPPSAHSNPQRADEDDESDGEADEMRPMLTITPEEMHADPERTRRLILALESERRLQNDLRAAGLI</sequence>
<feature type="region of interest" description="Disordered" evidence="5">
    <location>
        <begin position="427"/>
        <end position="479"/>
    </location>
</feature>
<dbReference type="PANTHER" id="PTHR13396:SF5">
    <property type="entry name" value="NEDD4 FAMILY INTERACTING PROTEIN"/>
    <property type="match status" value="1"/>
</dbReference>
<evidence type="ECO:0000256" key="3">
    <source>
        <dbReference type="ARBA" id="ARBA00022989"/>
    </source>
</evidence>
<evidence type="ECO:0008006" key="8">
    <source>
        <dbReference type="Google" id="ProtNLM"/>
    </source>
</evidence>
<feature type="compositionally biased region" description="Pro residues" evidence="5">
    <location>
        <begin position="83"/>
        <end position="92"/>
    </location>
</feature>
<evidence type="ECO:0000256" key="6">
    <source>
        <dbReference type="SAM" id="Phobius"/>
    </source>
</evidence>
<feature type="compositionally biased region" description="Acidic residues" evidence="5">
    <location>
        <begin position="452"/>
        <end position="461"/>
    </location>
</feature>
<keyword evidence="4 6" id="KW-0472">Membrane</keyword>
<dbReference type="EMBL" id="GL945431">
    <property type="protein sequence ID" value="EGO27829.1"/>
    <property type="molecule type" value="Genomic_DNA"/>
</dbReference>
<dbReference type="Pfam" id="PF10176">
    <property type="entry name" value="NEDD4_Bsd2"/>
    <property type="match status" value="1"/>
</dbReference>
<evidence type="ECO:0000313" key="7">
    <source>
        <dbReference type="EMBL" id="EGO27829.1"/>
    </source>
</evidence>
<organism>
    <name type="scientific">Serpula lacrymans var. lacrymans (strain S7.9)</name>
    <name type="common">Dry rot fungus</name>
    <dbReference type="NCBI Taxonomy" id="578457"/>
    <lineage>
        <taxon>Eukaryota</taxon>
        <taxon>Fungi</taxon>
        <taxon>Dikarya</taxon>
        <taxon>Basidiomycota</taxon>
        <taxon>Agaricomycotina</taxon>
        <taxon>Agaricomycetes</taxon>
        <taxon>Agaricomycetidae</taxon>
        <taxon>Boletales</taxon>
        <taxon>Coniophorineae</taxon>
        <taxon>Serpulaceae</taxon>
        <taxon>Serpula</taxon>
    </lineage>
</organism>
<accession>F8NM41</accession>
<dbReference type="GO" id="GO:0031398">
    <property type="term" value="P:positive regulation of protein ubiquitination"/>
    <property type="evidence" value="ECO:0007669"/>
    <property type="project" value="TreeGrafter"/>
</dbReference>
<dbReference type="CDD" id="cd22212">
    <property type="entry name" value="NDFIP-like"/>
    <property type="match status" value="1"/>
</dbReference>
<feature type="region of interest" description="Disordered" evidence="5">
    <location>
        <begin position="1"/>
        <end position="101"/>
    </location>
</feature>
<dbReference type="GO" id="GO:0007034">
    <property type="term" value="P:vacuolar transport"/>
    <property type="evidence" value="ECO:0007669"/>
    <property type="project" value="InterPro"/>
</dbReference>